<keyword evidence="5" id="KW-0472">Membrane</keyword>
<reference evidence="7" key="1">
    <citation type="journal article" date="2018" name="DNA Res.">
        <title>Multiple hybrid de novo genome assembly of finger millet, an orphan allotetraploid crop.</title>
        <authorList>
            <person name="Hatakeyama M."/>
            <person name="Aluri S."/>
            <person name="Balachadran M.T."/>
            <person name="Sivarajan S.R."/>
            <person name="Patrignani A."/>
            <person name="Gruter S."/>
            <person name="Poveda L."/>
            <person name="Shimizu-Inatsugi R."/>
            <person name="Baeten J."/>
            <person name="Francoijs K.J."/>
            <person name="Nataraja K.N."/>
            <person name="Reddy Y.A.N."/>
            <person name="Phadnis S."/>
            <person name="Ravikumar R.L."/>
            <person name="Schlapbach R."/>
            <person name="Sreeman S.M."/>
            <person name="Shimizu K.K."/>
        </authorList>
    </citation>
    <scope>NUCLEOTIDE SEQUENCE</scope>
</reference>
<dbReference type="Gene3D" id="2.60.40.10">
    <property type="entry name" value="Immunoglobulins"/>
    <property type="match status" value="1"/>
</dbReference>
<proteinExistence type="inferred from homology"/>
<evidence type="ECO:0000256" key="2">
    <source>
        <dbReference type="ARBA" id="ARBA00008932"/>
    </source>
</evidence>
<dbReference type="GO" id="GO:0005789">
    <property type="term" value="C:endoplasmic reticulum membrane"/>
    <property type="evidence" value="ECO:0007669"/>
    <property type="project" value="InterPro"/>
</dbReference>
<comment type="subcellular location">
    <subcellularLocation>
        <location evidence="1">Membrane</location>
        <topology evidence="1">Single-pass type IV membrane protein</topology>
    </subcellularLocation>
</comment>
<evidence type="ECO:0000259" key="6">
    <source>
        <dbReference type="PROSITE" id="PS50202"/>
    </source>
</evidence>
<dbReference type="PANTHER" id="PTHR10809">
    <property type="entry name" value="VESICLE-ASSOCIATED MEMBRANE PROTEIN-ASSOCIATED PROTEIN"/>
    <property type="match status" value="1"/>
</dbReference>
<dbReference type="GO" id="GO:0061817">
    <property type="term" value="P:endoplasmic reticulum-plasma membrane tethering"/>
    <property type="evidence" value="ECO:0007669"/>
    <property type="project" value="TreeGrafter"/>
</dbReference>
<reference evidence="7" key="2">
    <citation type="submission" date="2021-12" db="EMBL/GenBank/DDBJ databases">
        <title>Resequencing data analysis of finger millet.</title>
        <authorList>
            <person name="Hatakeyama M."/>
            <person name="Aluri S."/>
            <person name="Balachadran M.T."/>
            <person name="Sivarajan S.R."/>
            <person name="Poveda L."/>
            <person name="Shimizu-Inatsugi R."/>
            <person name="Schlapbach R."/>
            <person name="Sreeman S.M."/>
            <person name="Shimizu K.K."/>
        </authorList>
    </citation>
    <scope>NUCLEOTIDE SEQUENCE</scope>
</reference>
<dbReference type="PROSITE" id="PS50202">
    <property type="entry name" value="MSP"/>
    <property type="match status" value="1"/>
</dbReference>
<evidence type="ECO:0000256" key="1">
    <source>
        <dbReference type="ARBA" id="ARBA00004211"/>
    </source>
</evidence>
<organism evidence="7 8">
    <name type="scientific">Eleusine coracana subsp. coracana</name>
    <dbReference type="NCBI Taxonomy" id="191504"/>
    <lineage>
        <taxon>Eukaryota</taxon>
        <taxon>Viridiplantae</taxon>
        <taxon>Streptophyta</taxon>
        <taxon>Embryophyta</taxon>
        <taxon>Tracheophyta</taxon>
        <taxon>Spermatophyta</taxon>
        <taxon>Magnoliopsida</taxon>
        <taxon>Liliopsida</taxon>
        <taxon>Poales</taxon>
        <taxon>Poaceae</taxon>
        <taxon>PACMAD clade</taxon>
        <taxon>Chloridoideae</taxon>
        <taxon>Cynodonteae</taxon>
        <taxon>Eleusininae</taxon>
        <taxon>Eleusine</taxon>
    </lineage>
</organism>
<name>A0AAV5EP85_ELECO</name>
<evidence type="ECO:0000256" key="4">
    <source>
        <dbReference type="ARBA" id="ARBA00022989"/>
    </source>
</evidence>
<protein>
    <recommendedName>
        <fullName evidence="6">MSP domain-containing protein</fullName>
    </recommendedName>
</protein>
<dbReference type="EMBL" id="BQKI01000077">
    <property type="protein sequence ID" value="GJN24632.1"/>
    <property type="molecule type" value="Genomic_DNA"/>
</dbReference>
<dbReference type="InterPro" id="IPR008962">
    <property type="entry name" value="PapD-like_sf"/>
</dbReference>
<comment type="similarity">
    <text evidence="2">Belongs to the VAMP-associated protein (VAP) (TC 9.B.17) family.</text>
</comment>
<dbReference type="GO" id="GO:0090158">
    <property type="term" value="P:endoplasmic reticulum membrane organization"/>
    <property type="evidence" value="ECO:0007669"/>
    <property type="project" value="TreeGrafter"/>
</dbReference>
<dbReference type="InterPro" id="IPR000535">
    <property type="entry name" value="MSP_dom"/>
</dbReference>
<keyword evidence="8" id="KW-1185">Reference proteome</keyword>
<dbReference type="AlphaFoldDB" id="A0AAV5EP85"/>
<dbReference type="Gene3D" id="3.30.200.20">
    <property type="entry name" value="Phosphorylase Kinase, domain 1"/>
    <property type="match status" value="1"/>
</dbReference>
<dbReference type="Pfam" id="PF00635">
    <property type="entry name" value="Motile_Sperm"/>
    <property type="match status" value="1"/>
</dbReference>
<dbReference type="InterPro" id="IPR016763">
    <property type="entry name" value="VAP"/>
</dbReference>
<gene>
    <name evidence="7" type="primary">gb12385</name>
    <name evidence="7" type="ORF">PR202_gb12385</name>
</gene>
<dbReference type="InterPro" id="IPR013783">
    <property type="entry name" value="Ig-like_fold"/>
</dbReference>
<evidence type="ECO:0000256" key="3">
    <source>
        <dbReference type="ARBA" id="ARBA00022692"/>
    </source>
</evidence>
<dbReference type="PANTHER" id="PTHR10809:SF6">
    <property type="entry name" value="AT11025P-RELATED"/>
    <property type="match status" value="1"/>
</dbReference>
<accession>A0AAV5EP85</accession>
<dbReference type="Proteomes" id="UP001054889">
    <property type="component" value="Unassembled WGS sequence"/>
</dbReference>
<evidence type="ECO:0000313" key="7">
    <source>
        <dbReference type="EMBL" id="GJN24632.1"/>
    </source>
</evidence>
<sequence length="224" mass="25248">MLKGSEKPRNLSLTILKYITNDFSDERKIGNGGCGEVYKKISCLEDMLGIEPLELHFLFESNQLMSCSLHLTNNTDDYIVFSIQATNPQQYYIEPKRDGVPPRSKCSVTIMVEAQEHAPKPKHCMEELIVQSTRVDEGIPTQDMIKDLFDEQKNNKSVDKVSLTVVFDEPQAPEDPEHELLDAPLEGESSKYQGTRKASTIKAEMEVSVQTSSQVTIIICSYVQ</sequence>
<keyword evidence="3" id="KW-0812">Transmembrane</keyword>
<comment type="caution">
    <text evidence="7">The sequence shown here is derived from an EMBL/GenBank/DDBJ whole genome shotgun (WGS) entry which is preliminary data.</text>
</comment>
<evidence type="ECO:0000313" key="8">
    <source>
        <dbReference type="Proteomes" id="UP001054889"/>
    </source>
</evidence>
<evidence type="ECO:0000256" key="5">
    <source>
        <dbReference type="ARBA" id="ARBA00023136"/>
    </source>
</evidence>
<dbReference type="SUPFAM" id="SSF49354">
    <property type="entry name" value="PapD-like"/>
    <property type="match status" value="1"/>
</dbReference>
<keyword evidence="4" id="KW-1133">Transmembrane helix</keyword>
<feature type="domain" description="MSP" evidence="6">
    <location>
        <begin position="47"/>
        <end position="168"/>
    </location>
</feature>
<dbReference type="GO" id="GO:0005886">
    <property type="term" value="C:plasma membrane"/>
    <property type="evidence" value="ECO:0007669"/>
    <property type="project" value="TreeGrafter"/>
</dbReference>